<protein>
    <submittedName>
        <fullName evidence="1">Uncharacterized protein</fullName>
    </submittedName>
</protein>
<name>A0A023BZE9_9FLAO</name>
<dbReference type="AlphaFoldDB" id="A0A023BZE9"/>
<organism evidence="1 2">
    <name type="scientific">Aquimarina atlantica</name>
    <dbReference type="NCBI Taxonomy" id="1317122"/>
    <lineage>
        <taxon>Bacteria</taxon>
        <taxon>Pseudomonadati</taxon>
        <taxon>Bacteroidota</taxon>
        <taxon>Flavobacteriia</taxon>
        <taxon>Flavobacteriales</taxon>
        <taxon>Flavobacteriaceae</taxon>
        <taxon>Aquimarina</taxon>
    </lineage>
</organism>
<dbReference type="OrthoDB" id="1354274at2"/>
<dbReference type="RefSeq" id="WP_034240053.1">
    <property type="nucleotide sequence ID" value="NZ_AQRA01000002.1"/>
</dbReference>
<evidence type="ECO:0000313" key="2">
    <source>
        <dbReference type="Proteomes" id="UP000023541"/>
    </source>
</evidence>
<dbReference type="Proteomes" id="UP000023541">
    <property type="component" value="Unassembled WGS sequence"/>
</dbReference>
<sequence length="117" mass="13694">MNAIDKIYSNELGISFFWKQEKHISMPRVQLVFRDIGFLLTLNELKDFSNSCTTTIESQCCRQCKNSQQCRSLLLRTPSDKIDLAVSREEVHQIQELIKGTIFRVELKDWVRNLSLN</sequence>
<gene>
    <name evidence="1" type="ORF">ATO12_09800</name>
</gene>
<evidence type="ECO:0000313" key="1">
    <source>
        <dbReference type="EMBL" id="EZH75013.1"/>
    </source>
</evidence>
<comment type="caution">
    <text evidence="1">The sequence shown here is derived from an EMBL/GenBank/DDBJ whole genome shotgun (WGS) entry which is preliminary data.</text>
</comment>
<dbReference type="STRING" id="1317122.ATO12_09800"/>
<dbReference type="eggNOG" id="ENOG5033124">
    <property type="taxonomic scope" value="Bacteria"/>
</dbReference>
<proteinExistence type="predicted"/>
<dbReference type="EMBL" id="AQRA01000002">
    <property type="protein sequence ID" value="EZH75013.1"/>
    <property type="molecule type" value="Genomic_DNA"/>
</dbReference>
<accession>A0A023BZE9</accession>
<reference evidence="1 2" key="1">
    <citation type="submission" date="2014-04" db="EMBL/GenBank/DDBJ databases">
        <title>Aquimarina sp. 22II-S11-z7 Genome Sequencing.</title>
        <authorList>
            <person name="Lai Q."/>
        </authorList>
    </citation>
    <scope>NUCLEOTIDE SEQUENCE [LARGE SCALE GENOMIC DNA]</scope>
    <source>
        <strain evidence="1 2">22II-S11-z7</strain>
    </source>
</reference>
<keyword evidence="2" id="KW-1185">Reference proteome</keyword>